<organism evidence="2 3">
    <name type="scientific">Zobellia amurskyensis</name>
    <dbReference type="NCBI Taxonomy" id="248905"/>
    <lineage>
        <taxon>Bacteria</taxon>
        <taxon>Pseudomonadati</taxon>
        <taxon>Bacteroidota</taxon>
        <taxon>Flavobacteriia</taxon>
        <taxon>Flavobacteriales</taxon>
        <taxon>Flavobacteriaceae</taxon>
        <taxon>Zobellia</taxon>
    </lineage>
</organism>
<name>A0A7X3D0Y3_9FLAO</name>
<dbReference type="NCBIfam" id="TIGR04131">
    <property type="entry name" value="Bac_Flav_CTERM"/>
    <property type="match status" value="1"/>
</dbReference>
<reference evidence="2 3" key="1">
    <citation type="journal article" date="2019" name="Mar. Drugs">
        <title>Comparative Genomics and CAZyme Genome Repertoires of Marine Zobellia amurskyensis KMM 3526(T) and Zobellia laminariae KMM 3676(T).</title>
        <authorList>
            <person name="Chernysheva N."/>
            <person name="Bystritskaya E."/>
            <person name="Stenkova A."/>
            <person name="Golovkin I."/>
            <person name="Nedashkovskaya O."/>
            <person name="Isaeva M."/>
        </authorList>
    </citation>
    <scope>NUCLEOTIDE SEQUENCE [LARGE SCALE GENOMIC DNA]</scope>
    <source>
        <strain evidence="2 3">KMM 3526</strain>
    </source>
</reference>
<dbReference type="Pfam" id="PF13585">
    <property type="entry name" value="CHU_C"/>
    <property type="match status" value="1"/>
</dbReference>
<proteinExistence type="predicted"/>
<protein>
    <submittedName>
        <fullName evidence="2">Gliding motility-associated C-terminal domain-containing protein</fullName>
    </submittedName>
</protein>
<dbReference type="Proteomes" id="UP000540519">
    <property type="component" value="Unassembled WGS sequence"/>
</dbReference>
<dbReference type="RefSeq" id="WP_155598825.1">
    <property type="nucleotide sequence ID" value="NZ_RCNR01000004.1"/>
</dbReference>
<keyword evidence="3" id="KW-1185">Reference proteome</keyword>
<evidence type="ECO:0000313" key="3">
    <source>
        <dbReference type="Proteomes" id="UP000540519"/>
    </source>
</evidence>
<dbReference type="AlphaFoldDB" id="A0A7X3D0Y3"/>
<feature type="signal peptide" evidence="1">
    <location>
        <begin position="1"/>
        <end position="20"/>
    </location>
</feature>
<accession>A0A7X3D0Y3</accession>
<feature type="chain" id="PRO_5031031275" evidence="1">
    <location>
        <begin position="21"/>
        <end position="600"/>
    </location>
</feature>
<dbReference type="OrthoDB" id="9765926at2"/>
<comment type="caution">
    <text evidence="2">The sequence shown here is derived from an EMBL/GenBank/DDBJ whole genome shotgun (WGS) entry which is preliminary data.</text>
</comment>
<keyword evidence="1" id="KW-0732">Signal</keyword>
<sequence length="600" mass="65233">MSRFIILCFVLLFLELPAVSAQVSSDCSNAIPICNNTPVNGGTTGFGIDDFNGSATSGCLEQTLSGVVESNSAWYRFRTGASGQLGFNIGIDTLEDWDFALYKSNDCSNLGEPVRCNFFDNQDENEFIGVGEDPTGNADNVQYEAWLDVTPGEDYYLLINNFSNNNSGFSIQFSGHIFVTNPFDALDCSIINNLLGPPIAACENDTVILDGTTSGALSYSWFVDSGSGFTQIIGENGPTYEVSASANYRVEVVRPVENIISDVQVFFSTMPVVNGVTNDASCSGLAVYDLSQKDSEVLGTQSPSEFLVTYHSSMADAVGGANALPKQYETQSGSQTIYVRLTSIGNSRCFDASVQFQLINIETPNLDFPTEVFLCEADAGVSIGLENTNPNYIYQWSSGETSPSIVVSVEGEYKLTVTNSQSGLSCSDSRTVAVQTSRPPEITDIEIEDLHNNNTVTVLTDASAEYEYRLDDGAYQTGNKFYQVEPGMHTVTVNNPQGCGDVTEQIVVIGFPKFFTPNGDGSNEYWSITGADLLDSPVLTIYNRFGKLLAQLDPSSSQWDGSFNGKLLPESDYWFKLTYTATDGQTTTAKYINNHFSLKR</sequence>
<dbReference type="EMBL" id="RCNR01000004">
    <property type="protein sequence ID" value="MUH34851.1"/>
    <property type="molecule type" value="Genomic_DNA"/>
</dbReference>
<dbReference type="Gene3D" id="2.60.120.380">
    <property type="match status" value="1"/>
</dbReference>
<evidence type="ECO:0000313" key="2">
    <source>
        <dbReference type="EMBL" id="MUH34851.1"/>
    </source>
</evidence>
<dbReference type="InterPro" id="IPR026341">
    <property type="entry name" value="T9SS_type_B"/>
</dbReference>
<gene>
    <name evidence="2" type="ORF">D9O36_03260</name>
</gene>
<evidence type="ECO:0000256" key="1">
    <source>
        <dbReference type="SAM" id="SignalP"/>
    </source>
</evidence>